<dbReference type="InterPro" id="IPR008979">
    <property type="entry name" value="Galactose-bd-like_sf"/>
</dbReference>
<dbReference type="PROSITE" id="PS51257">
    <property type="entry name" value="PROKAR_LIPOPROTEIN"/>
    <property type="match status" value="1"/>
</dbReference>
<evidence type="ECO:0000256" key="1">
    <source>
        <dbReference type="ARBA" id="ARBA00022801"/>
    </source>
</evidence>
<keyword evidence="2" id="KW-0732">Signal</keyword>
<protein>
    <submittedName>
        <fullName evidence="4">Carbohydrate binding domain-containing protein</fullName>
    </submittedName>
</protein>
<evidence type="ECO:0000313" key="4">
    <source>
        <dbReference type="EMBL" id="MEM5948515.1"/>
    </source>
</evidence>
<dbReference type="InterPro" id="IPR003305">
    <property type="entry name" value="CenC_carb-bd"/>
</dbReference>
<evidence type="ECO:0000256" key="2">
    <source>
        <dbReference type="SAM" id="SignalP"/>
    </source>
</evidence>
<sequence length="185" mass="20430">MRKFFILVLVVASIFVSCDVNGTSSGASTNNDSGSSSLPVLSSDFEDGTLQDWQANGTGTASVSTSQVHDGSYSAMVTIGAQSWETLWYYGIDSKLSPDKSYHFVFWLYQETGSDQNYNLSLKYNDGSSDQYDSIIYQQTVQSGVWTKVEGDYTFPSSKGTMKDIYIEGPTSEAFYLDDFSILEN</sequence>
<feature type="signal peptide" evidence="2">
    <location>
        <begin position="1"/>
        <end position="22"/>
    </location>
</feature>
<name>A0ABU9UCX8_9SPIR</name>
<evidence type="ECO:0000259" key="3">
    <source>
        <dbReference type="Pfam" id="PF02018"/>
    </source>
</evidence>
<accession>A0ABU9UCX8</accession>
<feature type="chain" id="PRO_5046356328" evidence="2">
    <location>
        <begin position="23"/>
        <end position="185"/>
    </location>
</feature>
<gene>
    <name evidence="4" type="ORF">WKV44_08145</name>
</gene>
<reference evidence="4 5" key="1">
    <citation type="submission" date="2024-03" db="EMBL/GenBank/DDBJ databases">
        <title>Ignisphaera cupida sp. nov., a hyperthermophilic hydrolytic archaeon from a hot spring of Kamchatka, and proposal of Ignisphaeraceae fam. nov.</title>
        <authorList>
            <person name="Podosokorskaya O.A."/>
            <person name="Elcheninov A.G."/>
            <person name="Maltseva A.I."/>
            <person name="Zayulina K.S."/>
            <person name="Novikov A."/>
            <person name="Merkel A.Y."/>
        </authorList>
    </citation>
    <scope>NUCLEOTIDE SEQUENCE [LARGE SCALE GENOMIC DNA]</scope>
    <source>
        <strain evidence="4 5">38H-sp</strain>
    </source>
</reference>
<dbReference type="Gene3D" id="2.60.120.260">
    <property type="entry name" value="Galactose-binding domain-like"/>
    <property type="match status" value="1"/>
</dbReference>
<dbReference type="Pfam" id="PF02018">
    <property type="entry name" value="CBM_4_9"/>
    <property type="match status" value="1"/>
</dbReference>
<dbReference type="RefSeq" id="WP_420069958.1">
    <property type="nucleotide sequence ID" value="NZ_JBCHKQ010000003.1"/>
</dbReference>
<evidence type="ECO:0000313" key="5">
    <source>
        <dbReference type="Proteomes" id="UP001466331"/>
    </source>
</evidence>
<feature type="domain" description="CBM-cenC" evidence="3">
    <location>
        <begin position="41"/>
        <end position="172"/>
    </location>
</feature>
<keyword evidence="1" id="KW-0378">Hydrolase</keyword>
<dbReference type="Proteomes" id="UP001466331">
    <property type="component" value="Unassembled WGS sequence"/>
</dbReference>
<dbReference type="EMBL" id="JBCHKQ010000003">
    <property type="protein sequence ID" value="MEM5948515.1"/>
    <property type="molecule type" value="Genomic_DNA"/>
</dbReference>
<proteinExistence type="predicted"/>
<dbReference type="SUPFAM" id="SSF49785">
    <property type="entry name" value="Galactose-binding domain-like"/>
    <property type="match status" value="1"/>
</dbReference>
<comment type="caution">
    <text evidence="4">The sequence shown here is derived from an EMBL/GenBank/DDBJ whole genome shotgun (WGS) entry which is preliminary data.</text>
</comment>
<keyword evidence="5" id="KW-1185">Reference proteome</keyword>
<organism evidence="4 5">
    <name type="scientific">Rarispira pelagica</name>
    <dbReference type="NCBI Taxonomy" id="3141764"/>
    <lineage>
        <taxon>Bacteria</taxon>
        <taxon>Pseudomonadati</taxon>
        <taxon>Spirochaetota</taxon>
        <taxon>Spirochaetia</taxon>
        <taxon>Winmispirales</taxon>
        <taxon>Winmispiraceae</taxon>
        <taxon>Rarispira</taxon>
    </lineage>
</organism>